<dbReference type="RefSeq" id="WP_016970080.1">
    <property type="nucleotide sequence ID" value="NZ_CP020369.1"/>
</dbReference>
<dbReference type="PANTHER" id="PTHR46796">
    <property type="entry name" value="HTH-TYPE TRANSCRIPTIONAL ACTIVATOR RHAS-RELATED"/>
    <property type="match status" value="1"/>
</dbReference>
<evidence type="ECO:0000313" key="8">
    <source>
        <dbReference type="Proteomes" id="UP000549134"/>
    </source>
</evidence>
<dbReference type="GO" id="GO:0003700">
    <property type="term" value="F:DNA-binding transcription factor activity"/>
    <property type="evidence" value="ECO:0007669"/>
    <property type="project" value="InterPro"/>
</dbReference>
<dbReference type="EMBL" id="JACAQK010000006">
    <property type="protein sequence ID" value="NWD35848.1"/>
    <property type="molecule type" value="Genomic_DNA"/>
</dbReference>
<gene>
    <name evidence="7" type="ORF">HX787_08265</name>
</gene>
<dbReference type="GO" id="GO:0043565">
    <property type="term" value="F:sequence-specific DNA binding"/>
    <property type="evidence" value="ECO:0007669"/>
    <property type="project" value="InterPro"/>
</dbReference>
<evidence type="ECO:0000256" key="3">
    <source>
        <dbReference type="ARBA" id="ARBA00023159"/>
    </source>
</evidence>
<dbReference type="InterPro" id="IPR050204">
    <property type="entry name" value="AraC_XylS_family_regulators"/>
</dbReference>
<dbReference type="PANTHER" id="PTHR46796:SF6">
    <property type="entry name" value="ARAC SUBFAMILY"/>
    <property type="match status" value="1"/>
</dbReference>
<evidence type="ECO:0000256" key="1">
    <source>
        <dbReference type="ARBA" id="ARBA00023015"/>
    </source>
</evidence>
<keyword evidence="1" id="KW-0805">Transcription regulation</keyword>
<keyword evidence="2" id="KW-0238">DNA-binding</keyword>
<dbReference type="GeneID" id="55846724"/>
<reference evidence="7 8" key="1">
    <citation type="submission" date="2020-04" db="EMBL/GenBank/DDBJ databases">
        <title>Molecular characterization of pseudomonads from Agaricus bisporus reveal novel blotch 2 pathogens in Western Europe.</title>
        <authorList>
            <person name="Taparia T."/>
            <person name="Krijger M."/>
            <person name="Haynes E."/>
            <person name="Elpinstone J.G."/>
            <person name="Noble R."/>
            <person name="Van Der Wolf J."/>
        </authorList>
    </citation>
    <scope>NUCLEOTIDE SEQUENCE [LARGE SCALE GENOMIC DNA]</scope>
    <source>
        <strain evidence="7 8">IPO3746</strain>
    </source>
</reference>
<evidence type="ECO:0000259" key="6">
    <source>
        <dbReference type="PROSITE" id="PS01124"/>
    </source>
</evidence>
<name>A0A7Y8ANI5_PSETO</name>
<dbReference type="PROSITE" id="PS01124">
    <property type="entry name" value="HTH_ARAC_FAMILY_2"/>
    <property type="match status" value="1"/>
</dbReference>
<keyword evidence="4" id="KW-0804">Transcription</keyword>
<dbReference type="PRINTS" id="PR00032">
    <property type="entry name" value="HTHARAC"/>
</dbReference>
<protein>
    <submittedName>
        <fullName evidence="7">Helix-turn-helix transcriptional regulator</fullName>
    </submittedName>
</protein>
<evidence type="ECO:0000313" key="7">
    <source>
        <dbReference type="EMBL" id="NWD35848.1"/>
    </source>
</evidence>
<evidence type="ECO:0000256" key="4">
    <source>
        <dbReference type="ARBA" id="ARBA00023163"/>
    </source>
</evidence>
<accession>A0A7Y8ANI5</accession>
<dbReference type="InterPro" id="IPR020449">
    <property type="entry name" value="Tscrpt_reg_AraC-type_HTH"/>
</dbReference>
<dbReference type="InterPro" id="IPR009057">
    <property type="entry name" value="Homeodomain-like_sf"/>
</dbReference>
<dbReference type="Gene3D" id="1.10.10.60">
    <property type="entry name" value="Homeodomain-like"/>
    <property type="match status" value="2"/>
</dbReference>
<keyword evidence="3" id="KW-0010">Activator</keyword>
<dbReference type="Proteomes" id="UP000549134">
    <property type="component" value="Unassembled WGS sequence"/>
</dbReference>
<feature type="domain" description="HTH araC/xylS-type" evidence="6">
    <location>
        <begin position="192"/>
        <end position="290"/>
    </location>
</feature>
<dbReference type="Pfam" id="PF12833">
    <property type="entry name" value="HTH_18"/>
    <property type="match status" value="1"/>
</dbReference>
<dbReference type="SMART" id="SM00342">
    <property type="entry name" value="HTH_ARAC"/>
    <property type="match status" value="1"/>
</dbReference>
<comment type="caution">
    <text evidence="7">The sequence shown here is derived from an EMBL/GenBank/DDBJ whole genome shotgun (WGS) entry which is preliminary data.</text>
</comment>
<proteinExistence type="predicted"/>
<dbReference type="InterPro" id="IPR018060">
    <property type="entry name" value="HTH_AraC"/>
</dbReference>
<evidence type="ECO:0000256" key="2">
    <source>
        <dbReference type="ARBA" id="ARBA00023125"/>
    </source>
</evidence>
<evidence type="ECO:0000256" key="5">
    <source>
        <dbReference type="ARBA" id="ARBA00037345"/>
    </source>
</evidence>
<dbReference type="AlphaFoldDB" id="A0A7Y8ANI5"/>
<comment type="function">
    <text evidence="5">Regulatory protein of the TOL plasmid xyl operons. XylS activates the xylXYZLTEGFJQKIH operon required for the degradation of toluene, m-xylene and p-xylene.</text>
</comment>
<sequence length="292" mass="32403">MTHAKIAARHNGALIPLFGSSVTGAASPAAMPVETHRIEPGHWHTHRLDAQMLTLFLRSSRLLHCTEKADARQIPVAARSLAFSLRGRDESIRWLAPAHLVSVTLSDDTLQAAAEERGKGRFELLACPGVRDERLSALFQALYQEQADGFPSGRLFVDGIEQAIAASLVNRYNVFTPAAGKPLNSLPLYCSRRVEDYIHTHLDQRLSLHELAQCAGFSRAHFSRLFLATFGMAPHQYVLKARIEKARLLLRQPALSVLDIALTCGFQTPQHFSRTFRGLTGMSPTDFRRACQ</sequence>
<organism evidence="7 8">
    <name type="scientific">Pseudomonas tolaasii</name>
    <dbReference type="NCBI Taxonomy" id="29442"/>
    <lineage>
        <taxon>Bacteria</taxon>
        <taxon>Pseudomonadati</taxon>
        <taxon>Pseudomonadota</taxon>
        <taxon>Gammaproteobacteria</taxon>
        <taxon>Pseudomonadales</taxon>
        <taxon>Pseudomonadaceae</taxon>
        <taxon>Pseudomonas</taxon>
    </lineage>
</organism>
<dbReference type="SUPFAM" id="SSF46689">
    <property type="entry name" value="Homeodomain-like"/>
    <property type="match status" value="2"/>
</dbReference>